<feature type="domain" description="HTH tetR-type" evidence="6">
    <location>
        <begin position="27"/>
        <end position="87"/>
    </location>
</feature>
<dbReference type="GO" id="GO:0000976">
    <property type="term" value="F:transcription cis-regulatory region binding"/>
    <property type="evidence" value="ECO:0007669"/>
    <property type="project" value="TreeGrafter"/>
</dbReference>
<dbReference type="InterPro" id="IPR009057">
    <property type="entry name" value="Homeodomain-like_sf"/>
</dbReference>
<dbReference type="InterPro" id="IPR036271">
    <property type="entry name" value="Tet_transcr_reg_TetR-rel_C_sf"/>
</dbReference>
<dbReference type="SUPFAM" id="SSF48498">
    <property type="entry name" value="Tetracyclin repressor-like, C-terminal domain"/>
    <property type="match status" value="1"/>
</dbReference>
<dbReference type="RefSeq" id="WP_169122027.1">
    <property type="nucleotide sequence ID" value="NZ_BSDO01000001.1"/>
</dbReference>
<reference evidence="8 10" key="2">
    <citation type="submission" date="2023-07" db="EMBL/GenBank/DDBJ databases">
        <title>Genomic Encyclopedia of Type Strains, Phase IV (KMG-IV): sequencing the most valuable type-strain genomes for metagenomic binning, comparative biology and taxonomic classification.</title>
        <authorList>
            <person name="Goeker M."/>
        </authorList>
    </citation>
    <scope>NUCLEOTIDE SEQUENCE [LARGE SCALE GENOMIC DNA]</scope>
    <source>
        <strain evidence="8 10">DSM 338</strain>
    </source>
</reference>
<dbReference type="Pfam" id="PF14246">
    <property type="entry name" value="TetR_C_7"/>
    <property type="match status" value="1"/>
</dbReference>
<feature type="compositionally biased region" description="Basic and acidic residues" evidence="5">
    <location>
        <begin position="1"/>
        <end position="13"/>
    </location>
</feature>
<dbReference type="GO" id="GO:0003700">
    <property type="term" value="F:DNA-binding transcription factor activity"/>
    <property type="evidence" value="ECO:0007669"/>
    <property type="project" value="TreeGrafter"/>
</dbReference>
<dbReference type="InterPro" id="IPR039536">
    <property type="entry name" value="TetR_C_Proteobacteria"/>
</dbReference>
<evidence type="ECO:0000256" key="4">
    <source>
        <dbReference type="PROSITE-ProRule" id="PRU00335"/>
    </source>
</evidence>
<accession>A0A9W6CEX8</accession>
<dbReference type="FunFam" id="1.10.10.60:FF:000141">
    <property type="entry name" value="TetR family transcriptional regulator"/>
    <property type="match status" value="1"/>
</dbReference>
<evidence type="ECO:0000256" key="1">
    <source>
        <dbReference type="ARBA" id="ARBA00023015"/>
    </source>
</evidence>
<feature type="DNA-binding region" description="H-T-H motif" evidence="4">
    <location>
        <begin position="50"/>
        <end position="69"/>
    </location>
</feature>
<dbReference type="Gene3D" id="1.10.10.60">
    <property type="entry name" value="Homeodomain-like"/>
    <property type="match status" value="1"/>
</dbReference>
<dbReference type="PRINTS" id="PR00455">
    <property type="entry name" value="HTHTETR"/>
</dbReference>
<comment type="caution">
    <text evidence="7">The sequence shown here is derived from an EMBL/GenBank/DDBJ whole genome shotgun (WGS) entry which is preliminary data.</text>
</comment>
<dbReference type="InterPro" id="IPR050109">
    <property type="entry name" value="HTH-type_TetR-like_transc_reg"/>
</dbReference>
<dbReference type="Gene3D" id="1.10.357.10">
    <property type="entry name" value="Tetracycline Repressor, domain 2"/>
    <property type="match status" value="1"/>
</dbReference>
<keyword evidence="3" id="KW-0804">Transcription</keyword>
<evidence type="ECO:0000313" key="9">
    <source>
        <dbReference type="Proteomes" id="UP001144397"/>
    </source>
</evidence>
<dbReference type="InterPro" id="IPR001647">
    <property type="entry name" value="HTH_TetR"/>
</dbReference>
<evidence type="ECO:0000256" key="5">
    <source>
        <dbReference type="SAM" id="MobiDB-lite"/>
    </source>
</evidence>
<dbReference type="Proteomes" id="UP001144397">
    <property type="component" value="Unassembled WGS sequence"/>
</dbReference>
<evidence type="ECO:0000259" key="6">
    <source>
        <dbReference type="PROSITE" id="PS50977"/>
    </source>
</evidence>
<proteinExistence type="predicted"/>
<name>A0A9W6CEX8_XANFL</name>
<dbReference type="PANTHER" id="PTHR30055">
    <property type="entry name" value="HTH-TYPE TRANSCRIPTIONAL REGULATOR RUTR"/>
    <property type="match status" value="1"/>
</dbReference>
<keyword evidence="10" id="KW-1185">Reference proteome</keyword>
<gene>
    <name evidence="8" type="ORF">GGQ86_001276</name>
    <name evidence="7" type="ORF">XFLAVUS301_07620</name>
</gene>
<evidence type="ECO:0000313" key="8">
    <source>
        <dbReference type="EMBL" id="MDR6332812.1"/>
    </source>
</evidence>
<dbReference type="PROSITE" id="PS01081">
    <property type="entry name" value="HTH_TETR_1"/>
    <property type="match status" value="1"/>
</dbReference>
<dbReference type="EMBL" id="BSDO01000001">
    <property type="protein sequence ID" value="GLI21088.1"/>
    <property type="molecule type" value="Genomic_DNA"/>
</dbReference>
<reference evidence="7" key="1">
    <citation type="submission" date="2022-12" db="EMBL/GenBank/DDBJ databases">
        <title>Reference genome sequencing for broad-spectrum identification of bacterial and archaeal isolates by mass spectrometry.</title>
        <authorList>
            <person name="Sekiguchi Y."/>
            <person name="Tourlousse D.M."/>
        </authorList>
    </citation>
    <scope>NUCLEOTIDE SEQUENCE</scope>
    <source>
        <strain evidence="7">301</strain>
    </source>
</reference>
<dbReference type="GeneID" id="95761556"/>
<keyword evidence="2 4" id="KW-0238">DNA-binding</keyword>
<evidence type="ECO:0000256" key="3">
    <source>
        <dbReference type="ARBA" id="ARBA00023163"/>
    </source>
</evidence>
<dbReference type="EMBL" id="JAVDPY010000002">
    <property type="protein sequence ID" value="MDR6332812.1"/>
    <property type="molecule type" value="Genomic_DNA"/>
</dbReference>
<protein>
    <submittedName>
        <fullName evidence="8">AcrR family transcriptional regulator</fullName>
    </submittedName>
    <submittedName>
        <fullName evidence="7">TetR family transcriptional regulator</fullName>
    </submittedName>
</protein>
<feature type="region of interest" description="Disordered" evidence="5">
    <location>
        <begin position="1"/>
        <end position="26"/>
    </location>
</feature>
<dbReference type="InterPro" id="IPR023772">
    <property type="entry name" value="DNA-bd_HTH_TetR-type_CS"/>
</dbReference>
<dbReference type="SUPFAM" id="SSF46689">
    <property type="entry name" value="Homeodomain-like"/>
    <property type="match status" value="1"/>
</dbReference>
<evidence type="ECO:0000313" key="7">
    <source>
        <dbReference type="EMBL" id="GLI21088.1"/>
    </source>
</evidence>
<organism evidence="7 9">
    <name type="scientific">Xanthobacter flavus</name>
    <dbReference type="NCBI Taxonomy" id="281"/>
    <lineage>
        <taxon>Bacteria</taxon>
        <taxon>Pseudomonadati</taxon>
        <taxon>Pseudomonadota</taxon>
        <taxon>Alphaproteobacteria</taxon>
        <taxon>Hyphomicrobiales</taxon>
        <taxon>Xanthobacteraceae</taxon>
        <taxon>Xanthobacter</taxon>
    </lineage>
</organism>
<dbReference type="AlphaFoldDB" id="A0A9W6CEX8"/>
<evidence type="ECO:0000256" key="2">
    <source>
        <dbReference type="ARBA" id="ARBA00023125"/>
    </source>
</evidence>
<dbReference type="Proteomes" id="UP001245370">
    <property type="component" value="Unassembled WGS sequence"/>
</dbReference>
<keyword evidence="1" id="KW-0805">Transcription regulation</keyword>
<sequence>MNEALERAKERATDGNAPSPAEQDMEAKKRLDIIDGARRVFFHKGFDGASMDEIARAAAVSKATIYVYFQSKADLFRALVEADRRQSAERLFEFDEADADVESLLRRIGVTFMNMMIRPNHIRLVRMVFGVAEKFPAIGQTFFETGPCHGGRRLAELLQRQVELGRLDVDDCQAAAFEFFNLCQGNQVKALMFGVSEGPTPEDIERTVGRAVRVFLAAYGPKDKPAG</sequence>
<dbReference type="PANTHER" id="PTHR30055:SF146">
    <property type="entry name" value="HTH-TYPE TRANSCRIPTIONAL DUAL REGULATOR CECR"/>
    <property type="match status" value="1"/>
</dbReference>
<dbReference type="PROSITE" id="PS50977">
    <property type="entry name" value="HTH_TETR_2"/>
    <property type="match status" value="1"/>
</dbReference>
<evidence type="ECO:0000313" key="10">
    <source>
        <dbReference type="Proteomes" id="UP001245370"/>
    </source>
</evidence>
<dbReference type="Pfam" id="PF00440">
    <property type="entry name" value="TetR_N"/>
    <property type="match status" value="1"/>
</dbReference>